<proteinExistence type="predicted"/>
<gene>
    <name evidence="3" type="ORF">AMJ52_09080</name>
</gene>
<dbReference type="SMART" id="SM00028">
    <property type="entry name" value="TPR"/>
    <property type="match status" value="6"/>
</dbReference>
<dbReference type="InterPro" id="IPR029787">
    <property type="entry name" value="Nucleotide_cyclase"/>
</dbReference>
<evidence type="ECO:0000313" key="3">
    <source>
        <dbReference type="EMBL" id="KPJ71109.1"/>
    </source>
</evidence>
<keyword evidence="1" id="KW-0175">Coiled coil</keyword>
<dbReference type="InterPro" id="IPR036388">
    <property type="entry name" value="WH-like_DNA-bd_sf"/>
</dbReference>
<dbReference type="Gene3D" id="1.25.40.10">
    <property type="entry name" value="Tetratricopeptide repeat domain"/>
    <property type="match status" value="4"/>
</dbReference>
<dbReference type="EMBL" id="LJNI01000142">
    <property type="protein sequence ID" value="KPJ71109.1"/>
    <property type="molecule type" value="Genomic_DNA"/>
</dbReference>
<dbReference type="InterPro" id="IPR016032">
    <property type="entry name" value="Sig_transdc_resp-reg_C-effctor"/>
</dbReference>
<comment type="caution">
    <text evidence="3">The sequence shown here is derived from an EMBL/GenBank/DDBJ whole genome shotgun (WGS) entry which is preliminary data.</text>
</comment>
<dbReference type="Pfam" id="PF00990">
    <property type="entry name" value="GGDEF"/>
    <property type="match status" value="1"/>
</dbReference>
<dbReference type="SMART" id="SM00267">
    <property type="entry name" value="GGDEF"/>
    <property type="match status" value="1"/>
</dbReference>
<dbReference type="GO" id="GO:0006355">
    <property type="term" value="P:regulation of DNA-templated transcription"/>
    <property type="evidence" value="ECO:0007669"/>
    <property type="project" value="InterPro"/>
</dbReference>
<dbReference type="Gene3D" id="3.30.70.270">
    <property type="match status" value="1"/>
</dbReference>
<dbReference type="InterPro" id="IPR043128">
    <property type="entry name" value="Rev_trsase/Diguanyl_cyclase"/>
</dbReference>
<evidence type="ECO:0000313" key="4">
    <source>
        <dbReference type="Proteomes" id="UP000051012"/>
    </source>
</evidence>
<dbReference type="GO" id="GO:0005886">
    <property type="term" value="C:plasma membrane"/>
    <property type="evidence" value="ECO:0007669"/>
    <property type="project" value="TreeGrafter"/>
</dbReference>
<name>A0A0S7Y8P3_UNCT6</name>
<dbReference type="SUPFAM" id="SSF52540">
    <property type="entry name" value="P-loop containing nucleoside triphosphate hydrolases"/>
    <property type="match status" value="1"/>
</dbReference>
<dbReference type="PANTHER" id="PTHR45138">
    <property type="entry name" value="REGULATORY COMPONENTS OF SENSORY TRANSDUCTION SYSTEM"/>
    <property type="match status" value="1"/>
</dbReference>
<dbReference type="InterPro" id="IPR041617">
    <property type="entry name" value="TPR_MalT"/>
</dbReference>
<dbReference type="InterPro" id="IPR027417">
    <property type="entry name" value="P-loop_NTPase"/>
</dbReference>
<dbReference type="Pfam" id="PF25873">
    <property type="entry name" value="WHD_MalT"/>
    <property type="match status" value="1"/>
</dbReference>
<dbReference type="Gene3D" id="1.10.10.10">
    <property type="entry name" value="Winged helix-like DNA-binding domain superfamily/Winged helix DNA-binding domain"/>
    <property type="match status" value="1"/>
</dbReference>
<dbReference type="SUPFAM" id="SSF55073">
    <property type="entry name" value="Nucleotide cyclase"/>
    <property type="match status" value="1"/>
</dbReference>
<sequence>MGGVKKYKVMHKRNNSAKFSKSQATAAKSVKTGHLTGLYNHQHFDTYLKNTIKISKKYGENFSLFMIDINKFRMVNDTYGHAAGDRVLSDLAKLLKKSVRRIDICFRYSDDEIAIILPNTGKAIAMSILKRLKTTVETYEFIIDGKNTLHLELSIGVAIYPGDGTQSRTLIKKADTQLHTIKLQKQKRAEPFILRTKLSPPILKENVILRTRLVSLLKENLDKKIISVIADAGYGKTTLLTQFIQYQNVPVIFYNLDRTDSDLMVFFSYLMHGLEKLQPYVVERSSGLLEHGIDVAKNYELVMGTLINELVEKRTEKVLLLFDDYHTILKDSMVHKALNYFIDHLPDTVHVLIASRTTPALNSLAKWRSKQSLFELSRDDLTFTHDEIKALLTGVYRVMPSDDELRRVSEHTEGWVTGIQLIIQSAGRDRKTVKETLNGYMAQSQPLFEYFANEILTGESPQVQDFLKCSAVLETMTPDACNVVLGMKNSVRLLRDLEHRNLFVSTIGKDEFKYHFLFRQFLLERIDNDRLQKSLNLKAARYYEKKGQIEQAIQHYLTVENYTWAGKLIAHISKQIENQLRFTTLDTWLKQIPESILEGQPRLLVTQGDLYRMRGDLQKAEELYTKAEHLLKSTGNMSDLAFALMEHGTLMWTKGFHDTALKYHYRALKACPHCEDKLRVNLFNSIGLVLRATGDFKKARIYLLKAYRLAEYTKDFSNLITTGNNLAYLPFSQGDMRTAFELFEPLIERIKDDYRLQFGIIFANAAKTAIALGKLAWAEQCLDQGWALCRPYEDPWSKAALQQAFGALYLQKTQWKLAEQYFSKAFSGFKQLQWTEQEIAMLRDFSRLYRYQGDYTKAEEKLKQLRQKVNNIESPSGIFVMREIGLLHVALGEFKKAEEPIMTSLRLAQKFSRKVSECLSYFACATFYLAVNKQLEATKYLRRAIHLAKIKGYSGILLRELRLNPNLIKIAQQHGIEKNYLLSLNVPKERPQLEIKVQCFGGLQLFDKKDNPLPVVWPTEKTRSLFAFLITQRESPVHREVILERLWPSLPKKRASINFRTTATRMRQSLTKALPGKIAQSEIFMRQHGKYQLLPEVALQVDTEEYEFLLKEAERVGLDQEKAHVIRHVLDLYKGDYLPEIYDSWTDVVRRRFREHRLRALHWFAQYSSKHGDDRSCVTACDTYLSIDPLSEEIARLYMKSLYRLGRVAAIKTCYNVLKQVLQKELHSSPDQETEDLYHSLVDSSH</sequence>
<evidence type="ECO:0000259" key="2">
    <source>
        <dbReference type="PROSITE" id="PS50887"/>
    </source>
</evidence>
<dbReference type="Pfam" id="PF17874">
    <property type="entry name" value="TPR_MalT"/>
    <property type="match status" value="1"/>
</dbReference>
<reference evidence="3 4" key="1">
    <citation type="journal article" date="2015" name="Microbiome">
        <title>Genomic resolution of linkages in carbon, nitrogen, and sulfur cycling among widespread estuary sediment bacteria.</title>
        <authorList>
            <person name="Baker B.J."/>
            <person name="Lazar C.S."/>
            <person name="Teske A.P."/>
            <person name="Dick G.J."/>
        </authorList>
    </citation>
    <scope>NUCLEOTIDE SEQUENCE [LARGE SCALE GENOMIC DNA]</scope>
    <source>
        <strain evidence="3">DG_78</strain>
    </source>
</reference>
<dbReference type="InterPro" id="IPR000160">
    <property type="entry name" value="GGDEF_dom"/>
</dbReference>
<dbReference type="SUPFAM" id="SSF48452">
    <property type="entry name" value="TPR-like"/>
    <property type="match status" value="3"/>
</dbReference>
<dbReference type="PROSITE" id="PS50887">
    <property type="entry name" value="GGDEF"/>
    <property type="match status" value="1"/>
</dbReference>
<organism evidence="3 4">
    <name type="scientific">candidate division TA06 bacterium DG_78</name>
    <dbReference type="NCBI Taxonomy" id="1703772"/>
    <lineage>
        <taxon>Bacteria</taxon>
        <taxon>Bacteria division TA06</taxon>
    </lineage>
</organism>
<dbReference type="SMART" id="SM01043">
    <property type="entry name" value="BTAD"/>
    <property type="match status" value="1"/>
</dbReference>
<dbReference type="Pfam" id="PF03704">
    <property type="entry name" value="BTAD"/>
    <property type="match status" value="1"/>
</dbReference>
<dbReference type="InterPro" id="IPR059106">
    <property type="entry name" value="WHD_MalT"/>
</dbReference>
<dbReference type="InterPro" id="IPR005158">
    <property type="entry name" value="BTAD"/>
</dbReference>
<dbReference type="SUPFAM" id="SSF46894">
    <property type="entry name" value="C-terminal effector domain of the bipartite response regulators"/>
    <property type="match status" value="1"/>
</dbReference>
<dbReference type="Proteomes" id="UP000051012">
    <property type="component" value="Unassembled WGS sequence"/>
</dbReference>
<feature type="coiled-coil region" evidence="1">
    <location>
        <begin position="848"/>
        <end position="875"/>
    </location>
</feature>
<feature type="domain" description="GGDEF" evidence="2">
    <location>
        <begin position="60"/>
        <end position="196"/>
    </location>
</feature>
<protein>
    <recommendedName>
        <fullName evidence="2">GGDEF domain-containing protein</fullName>
    </recommendedName>
</protein>
<dbReference type="GO" id="GO:0003677">
    <property type="term" value="F:DNA binding"/>
    <property type="evidence" value="ECO:0007669"/>
    <property type="project" value="InterPro"/>
</dbReference>
<dbReference type="AlphaFoldDB" id="A0A0S7Y8P3"/>
<dbReference type="InterPro" id="IPR019734">
    <property type="entry name" value="TPR_rpt"/>
</dbReference>
<accession>A0A0S7Y8P3</accession>
<dbReference type="GO" id="GO:0052621">
    <property type="term" value="F:diguanylate cyclase activity"/>
    <property type="evidence" value="ECO:0007669"/>
    <property type="project" value="TreeGrafter"/>
</dbReference>
<dbReference type="GO" id="GO:1902201">
    <property type="term" value="P:negative regulation of bacterial-type flagellum-dependent cell motility"/>
    <property type="evidence" value="ECO:0007669"/>
    <property type="project" value="TreeGrafter"/>
</dbReference>
<dbReference type="InterPro" id="IPR011990">
    <property type="entry name" value="TPR-like_helical_dom_sf"/>
</dbReference>
<dbReference type="PANTHER" id="PTHR45138:SF9">
    <property type="entry name" value="DIGUANYLATE CYCLASE DGCM-RELATED"/>
    <property type="match status" value="1"/>
</dbReference>
<dbReference type="NCBIfam" id="TIGR00254">
    <property type="entry name" value="GGDEF"/>
    <property type="match status" value="1"/>
</dbReference>
<dbReference type="GO" id="GO:0043709">
    <property type="term" value="P:cell adhesion involved in single-species biofilm formation"/>
    <property type="evidence" value="ECO:0007669"/>
    <property type="project" value="TreeGrafter"/>
</dbReference>
<dbReference type="InterPro" id="IPR050469">
    <property type="entry name" value="Diguanylate_Cyclase"/>
</dbReference>
<dbReference type="Gene3D" id="3.40.50.300">
    <property type="entry name" value="P-loop containing nucleotide triphosphate hydrolases"/>
    <property type="match status" value="1"/>
</dbReference>
<dbReference type="CDD" id="cd01949">
    <property type="entry name" value="GGDEF"/>
    <property type="match status" value="1"/>
</dbReference>
<evidence type="ECO:0000256" key="1">
    <source>
        <dbReference type="SAM" id="Coils"/>
    </source>
</evidence>